<dbReference type="OrthoDB" id="20844at2759"/>
<feature type="compositionally biased region" description="Acidic residues" evidence="1">
    <location>
        <begin position="295"/>
        <end position="305"/>
    </location>
</feature>
<dbReference type="InterPro" id="IPR007149">
    <property type="entry name" value="Leo1"/>
</dbReference>
<dbReference type="InParanoid" id="A0A2R2MJW2"/>
<name>A0A2R2MJW2_LINAN</name>
<dbReference type="GO" id="GO:0016593">
    <property type="term" value="C:Cdc73/Paf1 complex"/>
    <property type="evidence" value="ECO:0007669"/>
    <property type="project" value="InterPro"/>
</dbReference>
<proteinExistence type="predicted"/>
<organism evidence="2 3">
    <name type="scientific">Lingula anatina</name>
    <name type="common">Brachiopod</name>
    <name type="synonym">Lingula unguis</name>
    <dbReference type="NCBI Taxonomy" id="7574"/>
    <lineage>
        <taxon>Eukaryota</taxon>
        <taxon>Metazoa</taxon>
        <taxon>Spiralia</taxon>
        <taxon>Lophotrochozoa</taxon>
        <taxon>Brachiopoda</taxon>
        <taxon>Linguliformea</taxon>
        <taxon>Lingulata</taxon>
        <taxon>Lingulida</taxon>
        <taxon>Linguloidea</taxon>
        <taxon>Lingulidae</taxon>
        <taxon>Lingula</taxon>
    </lineage>
</organism>
<feature type="compositionally biased region" description="Basic and acidic residues" evidence="1">
    <location>
        <begin position="504"/>
        <end position="521"/>
    </location>
</feature>
<gene>
    <name evidence="3" type="primary">LOC106170708</name>
</gene>
<evidence type="ECO:0000313" key="2">
    <source>
        <dbReference type="Proteomes" id="UP000085678"/>
    </source>
</evidence>
<dbReference type="AlphaFoldDB" id="A0A2R2MJW2"/>
<dbReference type="GO" id="GO:1990269">
    <property type="term" value="F:RNA polymerase II C-terminal domain phosphoserine binding"/>
    <property type="evidence" value="ECO:0007669"/>
    <property type="project" value="TreeGrafter"/>
</dbReference>
<feature type="compositionally biased region" description="Acidic residues" evidence="1">
    <location>
        <begin position="530"/>
        <end position="540"/>
    </location>
</feature>
<reference evidence="3" key="1">
    <citation type="submission" date="2025-08" db="UniProtKB">
        <authorList>
            <consortium name="RefSeq"/>
        </authorList>
    </citation>
    <scope>IDENTIFICATION</scope>
    <source>
        <tissue evidence="3">Gonads</tissue>
    </source>
</reference>
<feature type="compositionally biased region" description="Basic and acidic residues" evidence="1">
    <location>
        <begin position="279"/>
        <end position="294"/>
    </location>
</feature>
<feature type="compositionally biased region" description="Low complexity" evidence="1">
    <location>
        <begin position="21"/>
        <end position="195"/>
    </location>
</feature>
<keyword evidence="2" id="KW-1185">Reference proteome</keyword>
<dbReference type="STRING" id="7574.A0A2R2MJW2"/>
<dbReference type="PANTHER" id="PTHR23146">
    <property type="entry name" value="LEO1 PROTEIN"/>
    <property type="match status" value="1"/>
</dbReference>
<dbReference type="Proteomes" id="UP000085678">
    <property type="component" value="Unplaced"/>
</dbReference>
<dbReference type="GO" id="GO:0006368">
    <property type="term" value="P:transcription elongation by RNA polymerase II"/>
    <property type="evidence" value="ECO:0007669"/>
    <property type="project" value="InterPro"/>
</dbReference>
<dbReference type="GO" id="GO:0032968">
    <property type="term" value="P:positive regulation of transcription elongation by RNA polymerase II"/>
    <property type="evidence" value="ECO:0007669"/>
    <property type="project" value="TreeGrafter"/>
</dbReference>
<accession>A0A2R2MJW2</accession>
<dbReference type="KEGG" id="lak:106170708"/>
<evidence type="ECO:0000256" key="1">
    <source>
        <dbReference type="SAM" id="MobiDB-lite"/>
    </source>
</evidence>
<feature type="region of interest" description="Disordered" evidence="1">
    <location>
        <begin position="1"/>
        <end position="308"/>
    </location>
</feature>
<sequence length="616" mass="65686">MADMEDLFGSDADSDNGSGPGSPKSGSASPARSGSASPARSGSASPARSGSASPARSGSASPARSGSASPARSGSASPARSGSASPARSGSASPARSGSASPARSGSASPARSGSASPAKSGSASPARSGSPSPTRSGSASPARSGSASPAQSGSGSPAKSGQASPARSGSASPVRSGSASPARSSKSGSVSPTRNRSRSRSRSKSASPSRKSPSPSRRKSDTEKAGSDSDEEISKKKKTNIISSDDEGSMSGGENKVTATAEDIFGEGLDISSDEEDAEKKNEEGRQEERMEDGGEDEQEPEEIPETRIDVEIPKISTNLGKHLHFVKLPNFLSVETRPFDSNTYEDEIDEDEVLDEEGRSRLKLKVENTIRWRPKKDEFGNIMMDENGKQLRESNARIIRWSDGSMSLHLGNEVFDVHTMGLQGDYNHLFVRQGTGLQGQAVFKTKLTFRPHSTESFTHRKMTISLAERSNKAQKIRVLPMAGKDPESQKAEMIKKEEEKLRASIRRESQQRRMREKAHSRGISQSYLEDEEDEDEEGAISLAAIKKSFKEKRKETRPNIYSDSEDSAGSEKDTTKANRLMKAKKLASDSEESDSDTEVKKKKAKVVEDSEEED</sequence>
<feature type="region of interest" description="Disordered" evidence="1">
    <location>
        <begin position="504"/>
        <end position="616"/>
    </location>
</feature>
<protein>
    <submittedName>
        <fullName evidence="3">RNA polymerase-associated protein LEO1</fullName>
    </submittedName>
</protein>
<feature type="compositionally biased region" description="Basic and acidic residues" evidence="1">
    <location>
        <begin position="219"/>
        <end position="228"/>
    </location>
</feature>
<dbReference type="GeneID" id="106170708"/>
<evidence type="ECO:0000313" key="3">
    <source>
        <dbReference type="RefSeq" id="XP_023930509.1"/>
    </source>
</evidence>
<feature type="compositionally biased region" description="Acidic residues" evidence="1">
    <location>
        <begin position="1"/>
        <end position="14"/>
    </location>
</feature>
<feature type="compositionally biased region" description="Low complexity" evidence="1">
    <location>
        <begin position="205"/>
        <end position="216"/>
    </location>
</feature>
<dbReference type="Pfam" id="PF04004">
    <property type="entry name" value="Leo1"/>
    <property type="match status" value="1"/>
</dbReference>
<dbReference type="RefSeq" id="XP_023930509.1">
    <property type="nucleotide sequence ID" value="XM_024074741.1"/>
</dbReference>
<dbReference type="PANTHER" id="PTHR23146:SF0">
    <property type="entry name" value="RNA POLYMERASE-ASSOCIATED PROTEIN LEO1"/>
    <property type="match status" value="1"/>
</dbReference>